<protein>
    <submittedName>
        <fullName evidence="8">Major facilitator superfamily domain-containing protein</fullName>
    </submittedName>
</protein>
<evidence type="ECO:0000256" key="5">
    <source>
        <dbReference type="ARBA" id="ARBA00023136"/>
    </source>
</evidence>
<dbReference type="PANTHER" id="PTHR43791:SF36">
    <property type="entry name" value="TRANSPORTER, PUTATIVE (AFU_ORTHOLOGUE AFUA_6G08340)-RELATED"/>
    <property type="match status" value="1"/>
</dbReference>
<dbReference type="EMBL" id="JADNRY010000004">
    <property type="protein sequence ID" value="KAF9077414.1"/>
    <property type="molecule type" value="Genomic_DNA"/>
</dbReference>
<sequence length="461" mass="50609">MSTAPPNGDEKEFTGEDVKAEVATEENDTKETPGTWFMEEKRLVRKLDVLIMPIMCLLYLFAYLDRSNLGNARDALGGDPTGVLYDWVNSAFFFAYIIFLVPATICSKLVAPHIWLSIVAIGWGTTSTLMSTGFDFGGLMTARVFLGIFEAGFGPVIPLYFSLWPTGSVFAAIAGAFGGIIAFGIQNAILPFSNWRLSFHCRAVCLGIATFFFLPDRPESTRYLNEREREIALARMNRGTSGDVAHIWMAFRDWRVYCGGVIYFAWSCSLASISAFLPTILETFGISNSKVQLMTIPPYAVAAAVLALSSWTSDKLQSRGIPIALAASVGGVGYLILLVVPTNLHVRYFATFCITSGTYPCISLITTWFAHNLGSETKKATGIPMFMAIGQCGSILGSHLFPATEVCCGLEFFGVICTIIMTISYRMENARRNKEYGIPQKDARVDVALLADKAPCFRYTV</sequence>
<keyword evidence="2" id="KW-0813">Transport</keyword>
<dbReference type="PANTHER" id="PTHR43791">
    <property type="entry name" value="PERMEASE-RELATED"/>
    <property type="match status" value="1"/>
</dbReference>
<dbReference type="OrthoDB" id="2985014at2759"/>
<dbReference type="FunFam" id="1.20.1250.20:FF:000013">
    <property type="entry name" value="MFS general substrate transporter"/>
    <property type="match status" value="1"/>
</dbReference>
<feature type="transmembrane region" description="Helical" evidence="7">
    <location>
        <begin position="348"/>
        <end position="370"/>
    </location>
</feature>
<feature type="transmembrane region" description="Helical" evidence="7">
    <location>
        <begin position="195"/>
        <end position="214"/>
    </location>
</feature>
<dbReference type="GO" id="GO:0022857">
    <property type="term" value="F:transmembrane transporter activity"/>
    <property type="evidence" value="ECO:0007669"/>
    <property type="project" value="InterPro"/>
</dbReference>
<evidence type="ECO:0000256" key="4">
    <source>
        <dbReference type="ARBA" id="ARBA00022989"/>
    </source>
</evidence>
<keyword evidence="9" id="KW-1185">Reference proteome</keyword>
<dbReference type="Gene3D" id="1.20.1250.20">
    <property type="entry name" value="MFS general substrate transporter like domains"/>
    <property type="match status" value="2"/>
</dbReference>
<comment type="subcellular location">
    <subcellularLocation>
        <location evidence="1">Membrane</location>
        <topology evidence="1">Multi-pass membrane protein</topology>
    </subcellularLocation>
</comment>
<keyword evidence="5 7" id="KW-0472">Membrane</keyword>
<keyword evidence="4 7" id="KW-1133">Transmembrane helix</keyword>
<evidence type="ECO:0000256" key="7">
    <source>
        <dbReference type="SAM" id="Phobius"/>
    </source>
</evidence>
<evidence type="ECO:0000256" key="2">
    <source>
        <dbReference type="ARBA" id="ARBA00022448"/>
    </source>
</evidence>
<evidence type="ECO:0000256" key="3">
    <source>
        <dbReference type="ARBA" id="ARBA00022692"/>
    </source>
</evidence>
<feature type="transmembrane region" description="Helical" evidence="7">
    <location>
        <begin position="409"/>
        <end position="427"/>
    </location>
</feature>
<accession>A0A9P5Q2Y1</accession>
<dbReference type="AlphaFoldDB" id="A0A9P5Q2Y1"/>
<evidence type="ECO:0000313" key="9">
    <source>
        <dbReference type="Proteomes" id="UP000772434"/>
    </source>
</evidence>
<feature type="transmembrane region" description="Helical" evidence="7">
    <location>
        <begin position="323"/>
        <end position="342"/>
    </location>
</feature>
<feature type="transmembrane region" description="Helical" evidence="7">
    <location>
        <begin position="47"/>
        <end position="64"/>
    </location>
</feature>
<evidence type="ECO:0000313" key="8">
    <source>
        <dbReference type="EMBL" id="KAF9077414.1"/>
    </source>
</evidence>
<dbReference type="SUPFAM" id="SSF103473">
    <property type="entry name" value="MFS general substrate transporter"/>
    <property type="match status" value="1"/>
</dbReference>
<feature type="transmembrane region" description="Helical" evidence="7">
    <location>
        <begin position="168"/>
        <end position="189"/>
    </location>
</feature>
<comment type="caution">
    <text evidence="8">The sequence shown here is derived from an EMBL/GenBank/DDBJ whole genome shotgun (WGS) entry which is preliminary data.</text>
</comment>
<evidence type="ECO:0000256" key="6">
    <source>
        <dbReference type="SAM" id="MobiDB-lite"/>
    </source>
</evidence>
<dbReference type="GO" id="GO:0016020">
    <property type="term" value="C:membrane"/>
    <property type="evidence" value="ECO:0007669"/>
    <property type="project" value="UniProtKB-SubCell"/>
</dbReference>
<feature type="transmembrane region" description="Helical" evidence="7">
    <location>
        <begin position="140"/>
        <end position="161"/>
    </location>
</feature>
<dbReference type="Proteomes" id="UP000772434">
    <property type="component" value="Unassembled WGS sequence"/>
</dbReference>
<feature type="region of interest" description="Disordered" evidence="6">
    <location>
        <begin position="1"/>
        <end position="31"/>
    </location>
</feature>
<feature type="transmembrane region" description="Helical" evidence="7">
    <location>
        <begin position="114"/>
        <end position="134"/>
    </location>
</feature>
<proteinExistence type="predicted"/>
<feature type="transmembrane region" description="Helical" evidence="7">
    <location>
        <begin position="84"/>
        <end position="102"/>
    </location>
</feature>
<feature type="compositionally biased region" description="Basic and acidic residues" evidence="6">
    <location>
        <begin position="8"/>
        <end position="31"/>
    </location>
</feature>
<keyword evidence="3 7" id="KW-0812">Transmembrane</keyword>
<dbReference type="Pfam" id="PF07690">
    <property type="entry name" value="MFS_1"/>
    <property type="match status" value="1"/>
</dbReference>
<gene>
    <name evidence="8" type="ORF">BDP27DRAFT_1312377</name>
</gene>
<organism evidence="8 9">
    <name type="scientific">Rhodocollybia butyracea</name>
    <dbReference type="NCBI Taxonomy" id="206335"/>
    <lineage>
        <taxon>Eukaryota</taxon>
        <taxon>Fungi</taxon>
        <taxon>Dikarya</taxon>
        <taxon>Basidiomycota</taxon>
        <taxon>Agaricomycotina</taxon>
        <taxon>Agaricomycetes</taxon>
        <taxon>Agaricomycetidae</taxon>
        <taxon>Agaricales</taxon>
        <taxon>Marasmiineae</taxon>
        <taxon>Omphalotaceae</taxon>
        <taxon>Rhodocollybia</taxon>
    </lineage>
</organism>
<evidence type="ECO:0000256" key="1">
    <source>
        <dbReference type="ARBA" id="ARBA00004141"/>
    </source>
</evidence>
<dbReference type="InterPro" id="IPR011701">
    <property type="entry name" value="MFS"/>
</dbReference>
<name>A0A9P5Q2Y1_9AGAR</name>
<dbReference type="InterPro" id="IPR036259">
    <property type="entry name" value="MFS_trans_sf"/>
</dbReference>
<reference evidence="8" key="1">
    <citation type="submission" date="2020-11" db="EMBL/GenBank/DDBJ databases">
        <authorList>
            <consortium name="DOE Joint Genome Institute"/>
            <person name="Ahrendt S."/>
            <person name="Riley R."/>
            <person name="Andreopoulos W."/>
            <person name="Labutti K."/>
            <person name="Pangilinan J."/>
            <person name="Ruiz-Duenas F.J."/>
            <person name="Barrasa J.M."/>
            <person name="Sanchez-Garcia M."/>
            <person name="Camarero S."/>
            <person name="Miyauchi S."/>
            <person name="Serrano A."/>
            <person name="Linde D."/>
            <person name="Babiker R."/>
            <person name="Drula E."/>
            <person name="Ayuso-Fernandez I."/>
            <person name="Pacheco R."/>
            <person name="Padilla G."/>
            <person name="Ferreira P."/>
            <person name="Barriuso J."/>
            <person name="Kellner H."/>
            <person name="Castanera R."/>
            <person name="Alfaro M."/>
            <person name="Ramirez L."/>
            <person name="Pisabarro A.G."/>
            <person name="Kuo A."/>
            <person name="Tritt A."/>
            <person name="Lipzen A."/>
            <person name="He G."/>
            <person name="Yan M."/>
            <person name="Ng V."/>
            <person name="Cullen D."/>
            <person name="Martin F."/>
            <person name="Rosso M.-N."/>
            <person name="Henrissat B."/>
            <person name="Hibbett D."/>
            <person name="Martinez A.T."/>
            <person name="Grigoriev I.V."/>
        </authorList>
    </citation>
    <scope>NUCLEOTIDE SEQUENCE</scope>
    <source>
        <strain evidence="8">AH 40177</strain>
    </source>
</reference>
<feature type="transmembrane region" description="Helical" evidence="7">
    <location>
        <begin position="256"/>
        <end position="281"/>
    </location>
</feature>